<evidence type="ECO:0000259" key="1">
    <source>
        <dbReference type="Pfam" id="PF05523"/>
    </source>
</evidence>
<dbReference type="InterPro" id="IPR014710">
    <property type="entry name" value="RmlC-like_jellyroll"/>
</dbReference>
<proteinExistence type="predicted"/>
<sequence>MDFQIILRKNSYYQWDYYTDKNITHWSYPFSVDGTIYNTRNLLNILEKVPYHNPITLEENVFRYALKHKLFRNGIGPLKTKLVGTTLNRVSTDNSNPTINIDVDYLNQKFIEGYTLRLNLPMLITVVNIVPFEVIIERGEEIEVIYSIDEEGKKVQNSYGVEGTKKNRKNKFMLPHIINFSKIGSQDLGYITVAEEQKNVPFEIKRVYWTYYTPQDVIRGGHAHKELQQIIFAVSGTIEFNTLDLEGNKETFILDAPSKGLYIPKLIWRDIKFSHSAVLLCLASELYDEKDYFRDFDEFKNYKK</sequence>
<gene>
    <name evidence="2" type="ORF">AAFP95_04605</name>
</gene>
<dbReference type="Proteomes" id="UP001463665">
    <property type="component" value="Chromosome"/>
</dbReference>
<dbReference type="AlphaFoldDB" id="A0AAU6WS31"/>
<dbReference type="SUPFAM" id="SSF51182">
    <property type="entry name" value="RmlC-like cupins"/>
    <property type="match status" value="1"/>
</dbReference>
<protein>
    <submittedName>
        <fullName evidence="2">FdtA/QdtA family cupin domain-containing protein</fullName>
    </submittedName>
</protein>
<name>A0AAU6WS31_9FLAO</name>
<dbReference type="InterPro" id="IPR011051">
    <property type="entry name" value="RmlC_Cupin_sf"/>
</dbReference>
<dbReference type="InterPro" id="IPR008894">
    <property type="entry name" value="QdtA_cupin_dom"/>
</dbReference>
<accession>A0AAU6WS31</accession>
<reference evidence="2 3" key="1">
    <citation type="submission" date="2024-04" db="EMBL/GenBank/DDBJ databases">
        <title>Genome sequencing and assembly of rice foliar adapted Chryseobacterium endophyticum OsEnb-ALM-A6.</title>
        <authorList>
            <person name="Kumar S."/>
            <person name="Javed M."/>
            <person name="Chouhan V."/>
            <person name="Charishma K."/>
            <person name="Patel A."/>
            <person name="Kumar M."/>
            <person name="Sahu K.P."/>
            <person name="Kumar A."/>
        </authorList>
    </citation>
    <scope>NUCLEOTIDE SEQUENCE [LARGE SCALE GENOMIC DNA]</scope>
    <source>
        <strain evidence="2 3">OsEnb-ALM-A6</strain>
    </source>
</reference>
<organism evidence="2 3">
    <name type="scientific">Chryseobacterium endophyticum</name>
    <dbReference type="NCBI Taxonomy" id="1854762"/>
    <lineage>
        <taxon>Bacteria</taxon>
        <taxon>Pseudomonadati</taxon>
        <taxon>Bacteroidota</taxon>
        <taxon>Flavobacteriia</taxon>
        <taxon>Flavobacteriales</taxon>
        <taxon>Weeksellaceae</taxon>
        <taxon>Chryseobacterium group</taxon>
        <taxon>Chryseobacterium</taxon>
    </lineage>
</organism>
<keyword evidence="3" id="KW-1185">Reference proteome</keyword>
<dbReference type="EMBL" id="CP154834">
    <property type="protein sequence ID" value="XAO75250.1"/>
    <property type="molecule type" value="Genomic_DNA"/>
</dbReference>
<feature type="domain" description="Sugar 3,4-ketoisomerase QdtA cupin" evidence="1">
    <location>
        <begin position="176"/>
        <end position="304"/>
    </location>
</feature>
<evidence type="ECO:0000313" key="2">
    <source>
        <dbReference type="EMBL" id="XAO75250.1"/>
    </source>
</evidence>
<dbReference type="RefSeq" id="WP_345767042.1">
    <property type="nucleotide sequence ID" value="NZ_CP154834.1"/>
</dbReference>
<dbReference type="Pfam" id="PF05523">
    <property type="entry name" value="FdtA"/>
    <property type="match status" value="1"/>
</dbReference>
<evidence type="ECO:0000313" key="3">
    <source>
        <dbReference type="Proteomes" id="UP001463665"/>
    </source>
</evidence>
<dbReference type="CDD" id="cd20292">
    <property type="entry name" value="cupin_QdtA-like"/>
    <property type="match status" value="1"/>
</dbReference>
<dbReference type="Gene3D" id="2.60.120.10">
    <property type="entry name" value="Jelly Rolls"/>
    <property type="match status" value="1"/>
</dbReference>